<evidence type="ECO:0000313" key="3">
    <source>
        <dbReference type="Proteomes" id="UP001210211"/>
    </source>
</evidence>
<dbReference type="Pfam" id="PF03478">
    <property type="entry name" value="Beta-prop_KIB1-4"/>
    <property type="match status" value="1"/>
</dbReference>
<gene>
    <name evidence="2" type="ORF">LUZ61_011781</name>
</gene>
<dbReference type="PANTHER" id="PTHR33110:SF134">
    <property type="entry name" value="OS09G0565350 PROTEIN"/>
    <property type="match status" value="1"/>
</dbReference>
<dbReference type="InterPro" id="IPR005174">
    <property type="entry name" value="KIB1-4_b-propeller"/>
</dbReference>
<protein>
    <recommendedName>
        <fullName evidence="1">KIB1-4 beta-propeller domain-containing protein</fullName>
    </recommendedName>
</protein>
<name>A0AAD6A1P8_9POAL</name>
<comment type="caution">
    <text evidence="2">The sequence shown here is derived from an EMBL/GenBank/DDBJ whole genome shotgun (WGS) entry which is preliminary data.</text>
</comment>
<evidence type="ECO:0000313" key="2">
    <source>
        <dbReference type="EMBL" id="KAJ3708076.1"/>
    </source>
</evidence>
<sequence length="341" mass="38846">MDWSQLAPDLLHLISKKLPDLSDFIRFHAVCKRWCSATSINDPPRQLPWIVAARYSLASTIRFYSLSTGKFYSLIFTEVEGKQLLGSSHDYMLAFDPNSRLLSLLNPFTRDEITLPLTDSCRHRPLYIGPDPVQSGDDVVICWHSTDVLTVGLCQPGDQEWKKIEISEGAYGQIYYNGMYFINERRTLATKVIDIKRGTTLSTIPPVVCTTTGVPRCLDYLIMSSGELLGVFGGKWTCQFIRDYEFEVYRLDNENKVPRWIRIDSTGDRVLFLDDTVGFCLSTTDFKGFKGDCIYFIAHLYDMDGFSDFPLCRYDMKNRIAEAAVPGRLGDVSSWFFPSIS</sequence>
<evidence type="ECO:0000259" key="1">
    <source>
        <dbReference type="Pfam" id="PF03478"/>
    </source>
</evidence>
<accession>A0AAD6A1P8</accession>
<dbReference type="EMBL" id="JAMRDG010000001">
    <property type="protein sequence ID" value="KAJ3708076.1"/>
    <property type="molecule type" value="Genomic_DNA"/>
</dbReference>
<dbReference type="Proteomes" id="UP001210211">
    <property type="component" value="Unassembled WGS sequence"/>
</dbReference>
<reference evidence="2 3" key="1">
    <citation type="journal article" date="2022" name="Cell">
        <title>Repeat-based holocentromeres influence genome architecture and karyotype evolution.</title>
        <authorList>
            <person name="Hofstatter P.G."/>
            <person name="Thangavel G."/>
            <person name="Lux T."/>
            <person name="Neumann P."/>
            <person name="Vondrak T."/>
            <person name="Novak P."/>
            <person name="Zhang M."/>
            <person name="Costa L."/>
            <person name="Castellani M."/>
            <person name="Scott A."/>
            <person name="Toegelov H."/>
            <person name="Fuchs J."/>
            <person name="Mata-Sucre Y."/>
            <person name="Dias Y."/>
            <person name="Vanzela A.L.L."/>
            <person name="Huettel B."/>
            <person name="Almeida C.C.S."/>
            <person name="Simkova H."/>
            <person name="Souza G."/>
            <person name="Pedrosa-Harand A."/>
            <person name="Macas J."/>
            <person name="Mayer K.F.X."/>
            <person name="Houben A."/>
            <person name="Marques A."/>
        </authorList>
    </citation>
    <scope>NUCLEOTIDE SEQUENCE [LARGE SCALE GENOMIC DNA]</scope>
    <source>
        <strain evidence="2">RhyTen1mFocal</strain>
    </source>
</reference>
<dbReference type="PANTHER" id="PTHR33110">
    <property type="entry name" value="F-BOX/KELCH-REPEAT PROTEIN-RELATED"/>
    <property type="match status" value="1"/>
</dbReference>
<feature type="domain" description="KIB1-4 beta-propeller" evidence="1">
    <location>
        <begin position="63"/>
        <end position="302"/>
    </location>
</feature>
<proteinExistence type="predicted"/>
<dbReference type="Gene3D" id="1.20.1280.50">
    <property type="match status" value="1"/>
</dbReference>
<dbReference type="AlphaFoldDB" id="A0AAD6A1P8"/>
<organism evidence="2 3">
    <name type="scientific">Rhynchospora tenuis</name>
    <dbReference type="NCBI Taxonomy" id="198213"/>
    <lineage>
        <taxon>Eukaryota</taxon>
        <taxon>Viridiplantae</taxon>
        <taxon>Streptophyta</taxon>
        <taxon>Embryophyta</taxon>
        <taxon>Tracheophyta</taxon>
        <taxon>Spermatophyta</taxon>
        <taxon>Magnoliopsida</taxon>
        <taxon>Liliopsida</taxon>
        <taxon>Poales</taxon>
        <taxon>Cyperaceae</taxon>
        <taxon>Cyperoideae</taxon>
        <taxon>Rhynchosporeae</taxon>
        <taxon>Rhynchospora</taxon>
    </lineage>
</organism>
<keyword evidence="3" id="KW-1185">Reference proteome</keyword>